<dbReference type="PANTHER" id="PTHR35010:SF4">
    <property type="entry name" value="BLL5781 PROTEIN"/>
    <property type="match status" value="1"/>
</dbReference>
<dbReference type="InterPro" id="IPR041413">
    <property type="entry name" value="MLTR_LBD"/>
</dbReference>
<dbReference type="Gene3D" id="3.30.450.180">
    <property type="match status" value="1"/>
</dbReference>
<evidence type="ECO:0000313" key="2">
    <source>
        <dbReference type="EMBL" id="MDX8151940.1"/>
    </source>
</evidence>
<comment type="caution">
    <text evidence="2">The sequence shown here is derived from an EMBL/GenBank/DDBJ whole genome shotgun (WGS) entry which is preliminary data.</text>
</comment>
<dbReference type="PROSITE" id="PS50943">
    <property type="entry name" value="HTH_CROC1"/>
    <property type="match status" value="1"/>
</dbReference>
<dbReference type="PANTHER" id="PTHR35010">
    <property type="entry name" value="BLL4672 PROTEIN-RELATED"/>
    <property type="match status" value="1"/>
</dbReference>
<proteinExistence type="predicted"/>
<dbReference type="SUPFAM" id="SSF47413">
    <property type="entry name" value="lambda repressor-like DNA-binding domains"/>
    <property type="match status" value="1"/>
</dbReference>
<dbReference type="Gene3D" id="1.10.260.40">
    <property type="entry name" value="lambda repressor-like DNA-binding domains"/>
    <property type="match status" value="1"/>
</dbReference>
<reference evidence="2 3" key="1">
    <citation type="submission" date="2023-11" db="EMBL/GenBank/DDBJ databases">
        <authorList>
            <person name="Xu M."/>
            <person name="Jiang T."/>
        </authorList>
    </citation>
    <scope>NUCLEOTIDE SEQUENCE [LARGE SCALE GENOMIC DNA]</scope>
    <source>
        <strain evidence="2 3">SD</strain>
    </source>
</reference>
<sequence length="268" mass="28566">MSTIAPPEQPVGELLRAWRERRRLSQLDLDASGVVSARHLSALETGRSRPTSRMILHLSEHLDVPLRERNRLLLAAGYAPAYPESALDAPGMRAVHEAIELVLDGLRPTPALVVDRRWDLVAANAGLAPLLDGLPPALLEPPVNVLRLALHPDGLAGRTENLAEWRAHLLGRLAREVDASGDPDLAALLDELVALPGPAGADGGAPRWPGQVVVPLVLRHGDLVLRLMSTTTVFGTPQDVTVDELAIEAFFPADADTAAALAALDAGR</sequence>
<dbReference type="SMART" id="SM00530">
    <property type="entry name" value="HTH_XRE"/>
    <property type="match status" value="1"/>
</dbReference>
<keyword evidence="3" id="KW-1185">Reference proteome</keyword>
<dbReference type="EMBL" id="JAXAVX010000004">
    <property type="protein sequence ID" value="MDX8151940.1"/>
    <property type="molecule type" value="Genomic_DNA"/>
</dbReference>
<dbReference type="Proteomes" id="UP001277761">
    <property type="component" value="Unassembled WGS sequence"/>
</dbReference>
<dbReference type="CDD" id="cd00093">
    <property type="entry name" value="HTH_XRE"/>
    <property type="match status" value="1"/>
</dbReference>
<evidence type="ECO:0000259" key="1">
    <source>
        <dbReference type="PROSITE" id="PS50943"/>
    </source>
</evidence>
<dbReference type="InterPro" id="IPR010982">
    <property type="entry name" value="Lambda_DNA-bd_dom_sf"/>
</dbReference>
<name>A0ABU4VMB7_9ACTN</name>
<feature type="domain" description="HTH cro/C1-type" evidence="1">
    <location>
        <begin position="15"/>
        <end position="69"/>
    </location>
</feature>
<organism evidence="2 3">
    <name type="scientific">Patulibacter brassicae</name>
    <dbReference type="NCBI Taxonomy" id="1705717"/>
    <lineage>
        <taxon>Bacteria</taxon>
        <taxon>Bacillati</taxon>
        <taxon>Actinomycetota</taxon>
        <taxon>Thermoleophilia</taxon>
        <taxon>Solirubrobacterales</taxon>
        <taxon>Patulibacteraceae</taxon>
        <taxon>Patulibacter</taxon>
    </lineage>
</organism>
<dbReference type="InterPro" id="IPR001387">
    <property type="entry name" value="Cro/C1-type_HTH"/>
</dbReference>
<evidence type="ECO:0000313" key="3">
    <source>
        <dbReference type="Proteomes" id="UP001277761"/>
    </source>
</evidence>
<gene>
    <name evidence="2" type="ORF">SK069_10080</name>
</gene>
<protein>
    <submittedName>
        <fullName evidence="2">Helix-turn-helix transcriptional regulator</fullName>
    </submittedName>
</protein>
<dbReference type="Pfam" id="PF17765">
    <property type="entry name" value="MLTR_LBD"/>
    <property type="match status" value="1"/>
</dbReference>
<dbReference type="RefSeq" id="WP_319954095.1">
    <property type="nucleotide sequence ID" value="NZ_JAXAVX010000004.1"/>
</dbReference>
<dbReference type="Pfam" id="PF01381">
    <property type="entry name" value="HTH_3"/>
    <property type="match status" value="1"/>
</dbReference>
<accession>A0ABU4VMB7</accession>